<dbReference type="InterPro" id="IPR012296">
    <property type="entry name" value="Nuclease_put_TT1808"/>
</dbReference>
<reference evidence="1 2" key="1">
    <citation type="submission" date="2017-05" db="EMBL/GenBank/DDBJ databases">
        <authorList>
            <person name="Varghese N."/>
            <person name="Submissions S."/>
        </authorList>
    </citation>
    <scope>NUCLEOTIDE SEQUENCE [LARGE SCALE GENOMIC DNA]</scope>
    <source>
        <strain evidence="1 2">DSM 15522</strain>
    </source>
</reference>
<name>A0ABY1NPN1_9BACT</name>
<proteinExistence type="predicted"/>
<comment type="caution">
    <text evidence="1">The sequence shown here is derived from an EMBL/GenBank/DDBJ whole genome shotgun (WGS) entry which is preliminary data.</text>
</comment>
<evidence type="ECO:0008006" key="3">
    <source>
        <dbReference type="Google" id="ProtNLM"/>
    </source>
</evidence>
<dbReference type="Proteomes" id="UP001157911">
    <property type="component" value="Unassembled WGS sequence"/>
</dbReference>
<dbReference type="RefSeq" id="WP_283400693.1">
    <property type="nucleotide sequence ID" value="NZ_FXUB01000003.1"/>
</dbReference>
<protein>
    <recommendedName>
        <fullName evidence="3">Restriction endonuclease domain-containing protein</fullName>
    </recommendedName>
</protein>
<keyword evidence="2" id="KW-1185">Reference proteome</keyword>
<dbReference type="EMBL" id="FXUB01000003">
    <property type="protein sequence ID" value="SMP14007.1"/>
    <property type="molecule type" value="Genomic_DNA"/>
</dbReference>
<dbReference type="Gene3D" id="3.90.1570.10">
    <property type="entry name" value="tt1808, chain A"/>
    <property type="match status" value="1"/>
</dbReference>
<organism evidence="1 2">
    <name type="scientific">Desulfurobacterium pacificum</name>
    <dbReference type="NCBI Taxonomy" id="240166"/>
    <lineage>
        <taxon>Bacteria</taxon>
        <taxon>Pseudomonadati</taxon>
        <taxon>Aquificota</taxon>
        <taxon>Aquificia</taxon>
        <taxon>Desulfurobacteriales</taxon>
        <taxon>Desulfurobacteriaceae</taxon>
        <taxon>Desulfurobacterium</taxon>
    </lineage>
</organism>
<accession>A0ABY1NPN1</accession>
<evidence type="ECO:0000313" key="1">
    <source>
        <dbReference type="EMBL" id="SMP14007.1"/>
    </source>
</evidence>
<gene>
    <name evidence="1" type="ORF">SAMN06265339_1234</name>
</gene>
<sequence>MPAVLEKTETKKRKERTKVPDYLVYEVLGNKKIYYKDYQKVLSGELPPEAIMGSSDLQAWIIDLIIRLLHFKLNYKKFKILSNEVGYFYTPQKRSEWLNLDIAVVSREKLRQPSGTYLKVPPEVVVEVDTKADLAKIGDNYYIEKTKKLLESGVKKVVWIFTEQKKIQIAEEGKPWLIVDFDYEFELIDGIKLNLENLIKEEEVETK</sequence>
<evidence type="ECO:0000313" key="2">
    <source>
        <dbReference type="Proteomes" id="UP001157911"/>
    </source>
</evidence>